<sequence length="352" mass="38975">MMKLKRIILIGIGIFFLLVIAGVIYGVSRVSSVTDGEGALKGTSLPETNPFEIKSNPFEFFKNPFDDTSSITGSRLRAQVSAGKITFSITELGGCSNPEECRAFCNQIKNLAICIDFAEKNSMMSSEDLAQARRFAKAGGVGPGGCANKNDCENYCSNLDHIEECVAFAEKYGILPAKDLQEAQNIRRYLKEGGVMPGGCKSKENCMDYCKAPLHMRICLDFAERANLIPPQELAEARKVMPFLERGETPGGCLSKKECDSYCSQLNNMQECLSFAEKAGVIPAEELYLAKKILPFMLRGETPGKCLSQKECESYCRQPPHFRECLDFAEKAGFLNRIERMMLNQAVKLIPQ</sequence>
<accession>A0A7T5RJD2</accession>
<gene>
    <name evidence="2" type="ORF">HYW89_04240</name>
</gene>
<organism evidence="2 3">
    <name type="scientific">Candidatus Sungiibacteriota bacterium</name>
    <dbReference type="NCBI Taxonomy" id="2750080"/>
    <lineage>
        <taxon>Bacteria</taxon>
        <taxon>Candidatus Sungiibacteriota</taxon>
    </lineage>
</organism>
<dbReference type="Proteomes" id="UP000595618">
    <property type="component" value="Chromosome"/>
</dbReference>
<feature type="transmembrane region" description="Helical" evidence="1">
    <location>
        <begin position="7"/>
        <end position="27"/>
    </location>
</feature>
<keyword evidence="1" id="KW-1133">Transmembrane helix</keyword>
<keyword evidence="1" id="KW-0472">Membrane</keyword>
<dbReference type="EMBL" id="CP066690">
    <property type="protein sequence ID" value="QQG45179.1"/>
    <property type="molecule type" value="Genomic_DNA"/>
</dbReference>
<protein>
    <submittedName>
        <fullName evidence="2">Uncharacterized protein</fullName>
    </submittedName>
</protein>
<evidence type="ECO:0000313" key="3">
    <source>
        <dbReference type="Proteomes" id="UP000595618"/>
    </source>
</evidence>
<proteinExistence type="predicted"/>
<reference evidence="2 3" key="1">
    <citation type="submission" date="2020-07" db="EMBL/GenBank/DDBJ databases">
        <title>Huge and variable diversity of episymbiotic CPR bacteria and DPANN archaea in groundwater ecosystems.</title>
        <authorList>
            <person name="He C.Y."/>
            <person name="Keren R."/>
            <person name="Whittaker M."/>
            <person name="Farag I.F."/>
            <person name="Doudna J."/>
            <person name="Cate J.H.D."/>
            <person name="Banfield J.F."/>
        </authorList>
    </citation>
    <scope>NUCLEOTIDE SEQUENCE [LARGE SCALE GENOMIC DNA]</scope>
    <source>
        <strain evidence="2">NC_groundwater_541_Ag_S-0.1um_46_50</strain>
    </source>
</reference>
<name>A0A7T5RJD2_9BACT</name>
<keyword evidence="1" id="KW-0812">Transmembrane</keyword>
<evidence type="ECO:0000313" key="2">
    <source>
        <dbReference type="EMBL" id="QQG45179.1"/>
    </source>
</evidence>
<evidence type="ECO:0000256" key="1">
    <source>
        <dbReference type="SAM" id="Phobius"/>
    </source>
</evidence>
<dbReference type="AlphaFoldDB" id="A0A7T5RJD2"/>